<evidence type="ECO:0000256" key="9">
    <source>
        <dbReference type="PIRSR" id="PIRSR001549-1"/>
    </source>
</evidence>
<dbReference type="GO" id="GO:0004821">
    <property type="term" value="F:histidine-tRNA ligase activity"/>
    <property type="evidence" value="ECO:0007669"/>
    <property type="project" value="UniProtKB-UniRule"/>
</dbReference>
<dbReference type="HAMAP" id="MF_00127">
    <property type="entry name" value="His_tRNA_synth"/>
    <property type="match status" value="1"/>
</dbReference>
<evidence type="ECO:0000256" key="3">
    <source>
        <dbReference type="ARBA" id="ARBA00022741"/>
    </source>
</evidence>
<protein>
    <recommendedName>
        <fullName evidence="8">Histidine--tRNA ligase</fullName>
        <ecNumber evidence="8">6.1.1.21</ecNumber>
    </recommendedName>
    <alternativeName>
        <fullName evidence="8">Histidyl-tRNA synthetase</fullName>
        <shortName evidence="8">HisRS</shortName>
    </alternativeName>
</protein>
<dbReference type="SUPFAM" id="SSF52954">
    <property type="entry name" value="Class II aaRS ABD-related"/>
    <property type="match status" value="1"/>
</dbReference>
<dbReference type="Proteomes" id="UP000231019">
    <property type="component" value="Unassembled WGS sequence"/>
</dbReference>
<keyword evidence="4 8" id="KW-0067">ATP-binding</keyword>
<keyword evidence="5 8" id="KW-0648">Protein biosynthesis</keyword>
<gene>
    <name evidence="8" type="primary">hisS</name>
    <name evidence="11" type="ORF">COW36_08310</name>
</gene>
<keyword evidence="3 8" id="KW-0547">Nucleotide-binding</keyword>
<dbReference type="InterPro" id="IPR004154">
    <property type="entry name" value="Anticodon-bd"/>
</dbReference>
<feature type="domain" description="Aminoacyl-transfer RNA synthetases class-II family profile" evidence="10">
    <location>
        <begin position="1"/>
        <end position="334"/>
    </location>
</feature>
<dbReference type="CDD" id="cd00859">
    <property type="entry name" value="HisRS_anticodon"/>
    <property type="match status" value="1"/>
</dbReference>
<evidence type="ECO:0000256" key="2">
    <source>
        <dbReference type="ARBA" id="ARBA00022598"/>
    </source>
</evidence>
<dbReference type="GO" id="GO:0005737">
    <property type="term" value="C:cytoplasm"/>
    <property type="evidence" value="ECO:0007669"/>
    <property type="project" value="UniProtKB-SubCell"/>
</dbReference>
<comment type="caution">
    <text evidence="11">The sequence shown here is derived from an EMBL/GenBank/DDBJ whole genome shotgun (WGS) entry which is preliminary data.</text>
</comment>
<feature type="binding site" evidence="9">
    <location>
        <begin position="274"/>
        <end position="275"/>
    </location>
    <ligand>
        <name>L-histidine</name>
        <dbReference type="ChEBI" id="CHEBI:57595"/>
    </ligand>
</feature>
<dbReference type="Pfam" id="PF03129">
    <property type="entry name" value="HGTP_anticodon"/>
    <property type="match status" value="1"/>
</dbReference>
<evidence type="ECO:0000256" key="8">
    <source>
        <dbReference type="HAMAP-Rule" id="MF_00127"/>
    </source>
</evidence>
<evidence type="ECO:0000313" key="11">
    <source>
        <dbReference type="EMBL" id="PIW17493.1"/>
    </source>
</evidence>
<evidence type="ECO:0000313" key="12">
    <source>
        <dbReference type="Proteomes" id="UP000231019"/>
    </source>
</evidence>
<proteinExistence type="inferred from homology"/>
<dbReference type="NCBIfam" id="TIGR00442">
    <property type="entry name" value="hisS"/>
    <property type="match status" value="1"/>
</dbReference>
<comment type="similarity">
    <text evidence="1 8">Belongs to the class-II aminoacyl-tRNA synthetase family.</text>
</comment>
<dbReference type="InterPro" id="IPR033656">
    <property type="entry name" value="HisRS_anticodon"/>
</dbReference>
<dbReference type="PANTHER" id="PTHR43707:SF1">
    <property type="entry name" value="HISTIDINE--TRNA LIGASE, MITOCHONDRIAL-RELATED"/>
    <property type="match status" value="1"/>
</dbReference>
<feature type="binding site" evidence="9">
    <location>
        <position position="270"/>
    </location>
    <ligand>
        <name>L-histidine</name>
        <dbReference type="ChEBI" id="CHEBI:57595"/>
    </ligand>
</feature>
<keyword evidence="6 8" id="KW-0030">Aminoacyl-tRNA synthetase</keyword>
<dbReference type="InterPro" id="IPR004516">
    <property type="entry name" value="HisRS/HisZ"/>
</dbReference>
<dbReference type="PIRSF" id="PIRSF001549">
    <property type="entry name" value="His-tRNA_synth"/>
    <property type="match status" value="1"/>
</dbReference>
<dbReference type="PROSITE" id="PS50862">
    <property type="entry name" value="AA_TRNA_LIGASE_II"/>
    <property type="match status" value="1"/>
</dbReference>
<keyword evidence="2 8" id="KW-0436">Ligase</keyword>
<dbReference type="GO" id="GO:0006427">
    <property type="term" value="P:histidyl-tRNA aminoacylation"/>
    <property type="evidence" value="ECO:0007669"/>
    <property type="project" value="UniProtKB-UniRule"/>
</dbReference>
<keyword evidence="8" id="KW-0963">Cytoplasm</keyword>
<feature type="binding site" evidence="9">
    <location>
        <position position="113"/>
    </location>
    <ligand>
        <name>L-histidine</name>
        <dbReference type="ChEBI" id="CHEBI:57595"/>
    </ligand>
</feature>
<dbReference type="Gene3D" id="3.40.50.800">
    <property type="entry name" value="Anticodon-binding domain"/>
    <property type="match status" value="1"/>
</dbReference>
<sequence>MTDRLSTQPYKGTRDFYPSEMQVRRWFFEQMRQVVGQYGYQEYDGPMLEPFEIYAAKTGEEIVNEQLYSFEDRGGRKVAMRPEMTPTLARMVAAKGQSLQKPLRWFSIPNLWRYERPQRGRLREHWQLNVDLLGVDGVEAEIEIIQVAIDMMRGFGASPADFEIMINHRQLMNDLFESVLKLEPAQIKAVARAIDKKEKISPEAFQTLLEEAGCSSEQISGLEHILTAPLLEIGKLCEDSKGYQDLIRFFDTINALGLGPVCRFNTSVMRGLDYYTGMVFELFDKHPENRRAIFGGGRYDNLVGMFGGTQIPGVGFGMGDVTLVDFLQTHGLLPETEAHVDVLVGLFNAEMLVQSQQLARMLRAQGIKVETVLKPQKLGKQFELADKKGIPLVLLQGPDEAVLEVVTVKNLRTGQQEQVQMESLAVWLQDHLGKR</sequence>
<dbReference type="InterPro" id="IPR041715">
    <property type="entry name" value="HisRS-like_core"/>
</dbReference>
<evidence type="ECO:0000256" key="6">
    <source>
        <dbReference type="ARBA" id="ARBA00023146"/>
    </source>
</evidence>
<reference evidence="11 12" key="1">
    <citation type="submission" date="2017-09" db="EMBL/GenBank/DDBJ databases">
        <title>Depth-based differentiation of microbial function through sediment-hosted aquifers and enrichment of novel symbionts in the deep terrestrial subsurface.</title>
        <authorList>
            <person name="Probst A.J."/>
            <person name="Ladd B."/>
            <person name="Jarett J.K."/>
            <person name="Geller-Mcgrath D.E."/>
            <person name="Sieber C.M."/>
            <person name="Emerson J.B."/>
            <person name="Anantharaman K."/>
            <person name="Thomas B.C."/>
            <person name="Malmstrom R."/>
            <person name="Stieglmeier M."/>
            <person name="Klingl A."/>
            <person name="Woyke T."/>
            <person name="Ryan C.M."/>
            <person name="Banfield J.F."/>
        </authorList>
    </citation>
    <scope>NUCLEOTIDE SEQUENCE [LARGE SCALE GENOMIC DNA]</scope>
    <source>
        <strain evidence="11">CG17_big_fil_post_rev_8_21_14_2_50_48_46</strain>
    </source>
</reference>
<name>A0A2M7G6G4_9BACT</name>
<evidence type="ECO:0000256" key="1">
    <source>
        <dbReference type="ARBA" id="ARBA00008226"/>
    </source>
</evidence>
<evidence type="ECO:0000256" key="7">
    <source>
        <dbReference type="ARBA" id="ARBA00047639"/>
    </source>
</evidence>
<dbReference type="InterPro" id="IPR006195">
    <property type="entry name" value="aa-tRNA-synth_II"/>
</dbReference>
<dbReference type="Pfam" id="PF13393">
    <property type="entry name" value="tRNA-synt_His"/>
    <property type="match status" value="1"/>
</dbReference>
<dbReference type="AlphaFoldDB" id="A0A2M7G6G4"/>
<feature type="binding site" evidence="9">
    <location>
        <begin position="83"/>
        <end position="85"/>
    </location>
    <ligand>
        <name>L-histidine</name>
        <dbReference type="ChEBI" id="CHEBI:57595"/>
    </ligand>
</feature>
<evidence type="ECO:0000259" key="10">
    <source>
        <dbReference type="PROSITE" id="PS50862"/>
    </source>
</evidence>
<comment type="catalytic activity">
    <reaction evidence="7 8">
        <text>tRNA(His) + L-histidine + ATP = L-histidyl-tRNA(His) + AMP + diphosphate + H(+)</text>
        <dbReference type="Rhea" id="RHEA:17313"/>
        <dbReference type="Rhea" id="RHEA-COMP:9665"/>
        <dbReference type="Rhea" id="RHEA-COMP:9689"/>
        <dbReference type="ChEBI" id="CHEBI:15378"/>
        <dbReference type="ChEBI" id="CHEBI:30616"/>
        <dbReference type="ChEBI" id="CHEBI:33019"/>
        <dbReference type="ChEBI" id="CHEBI:57595"/>
        <dbReference type="ChEBI" id="CHEBI:78442"/>
        <dbReference type="ChEBI" id="CHEBI:78527"/>
        <dbReference type="ChEBI" id="CHEBI:456215"/>
        <dbReference type="EC" id="6.1.1.21"/>
    </reaction>
</comment>
<evidence type="ECO:0000256" key="5">
    <source>
        <dbReference type="ARBA" id="ARBA00022917"/>
    </source>
</evidence>
<dbReference type="PANTHER" id="PTHR43707">
    <property type="entry name" value="HISTIDYL-TRNA SYNTHETASE"/>
    <property type="match status" value="1"/>
</dbReference>
<dbReference type="Gene3D" id="3.30.930.10">
    <property type="entry name" value="Bira Bifunctional Protein, Domain 2"/>
    <property type="match status" value="1"/>
</dbReference>
<accession>A0A2M7G6G4</accession>
<dbReference type="InterPro" id="IPR015807">
    <property type="entry name" value="His-tRNA-ligase"/>
</dbReference>
<dbReference type="EC" id="6.1.1.21" evidence="8"/>
<organism evidence="11 12">
    <name type="scientific">bacterium (Candidatus Blackallbacteria) CG17_big_fil_post_rev_8_21_14_2_50_48_46</name>
    <dbReference type="NCBI Taxonomy" id="2014261"/>
    <lineage>
        <taxon>Bacteria</taxon>
        <taxon>Candidatus Blackallbacteria</taxon>
    </lineage>
</organism>
<feature type="binding site" evidence="9">
    <location>
        <position position="131"/>
    </location>
    <ligand>
        <name>L-histidine</name>
        <dbReference type="ChEBI" id="CHEBI:57595"/>
    </ligand>
</feature>
<dbReference type="EMBL" id="PFFQ01000023">
    <property type="protein sequence ID" value="PIW17493.1"/>
    <property type="molecule type" value="Genomic_DNA"/>
</dbReference>
<comment type="subcellular location">
    <subcellularLocation>
        <location evidence="8">Cytoplasm</location>
    </subcellularLocation>
</comment>
<feature type="binding site" evidence="9">
    <location>
        <position position="127"/>
    </location>
    <ligand>
        <name>L-histidine</name>
        <dbReference type="ChEBI" id="CHEBI:57595"/>
    </ligand>
</feature>
<dbReference type="SUPFAM" id="SSF55681">
    <property type="entry name" value="Class II aaRS and biotin synthetases"/>
    <property type="match status" value="1"/>
</dbReference>
<dbReference type="InterPro" id="IPR036621">
    <property type="entry name" value="Anticodon-bd_dom_sf"/>
</dbReference>
<dbReference type="GO" id="GO:0005524">
    <property type="term" value="F:ATP binding"/>
    <property type="evidence" value="ECO:0007669"/>
    <property type="project" value="UniProtKB-UniRule"/>
</dbReference>
<comment type="subunit">
    <text evidence="8">Homodimer.</text>
</comment>
<dbReference type="InterPro" id="IPR045864">
    <property type="entry name" value="aa-tRNA-synth_II/BPL/LPL"/>
</dbReference>
<evidence type="ECO:0000256" key="4">
    <source>
        <dbReference type="ARBA" id="ARBA00022840"/>
    </source>
</evidence>
<dbReference type="CDD" id="cd00773">
    <property type="entry name" value="HisRS-like_core"/>
    <property type="match status" value="1"/>
</dbReference>